<feature type="non-terminal residue" evidence="1">
    <location>
        <position position="36"/>
    </location>
</feature>
<comment type="caution">
    <text evidence="1">The sequence shown here is derived from an EMBL/GenBank/DDBJ whole genome shotgun (WGS) entry which is preliminary data.</text>
</comment>
<protein>
    <submittedName>
        <fullName evidence="1">Uncharacterized protein</fullName>
    </submittedName>
</protein>
<dbReference type="EMBL" id="CAJVCH010060090">
    <property type="protein sequence ID" value="CAG7719274.1"/>
    <property type="molecule type" value="Genomic_DNA"/>
</dbReference>
<dbReference type="AlphaFoldDB" id="A0A8J2K3K6"/>
<gene>
    <name evidence="1" type="ORF">AFUS01_LOCUS8607</name>
</gene>
<accession>A0A8J2K3K6</accession>
<reference evidence="1" key="1">
    <citation type="submission" date="2021-06" db="EMBL/GenBank/DDBJ databases">
        <authorList>
            <person name="Hodson N. C."/>
            <person name="Mongue J. A."/>
            <person name="Jaron S. K."/>
        </authorList>
    </citation>
    <scope>NUCLEOTIDE SEQUENCE</scope>
</reference>
<dbReference type="Proteomes" id="UP000708208">
    <property type="component" value="Unassembled WGS sequence"/>
</dbReference>
<organism evidence="1 2">
    <name type="scientific">Allacma fusca</name>
    <dbReference type="NCBI Taxonomy" id="39272"/>
    <lineage>
        <taxon>Eukaryota</taxon>
        <taxon>Metazoa</taxon>
        <taxon>Ecdysozoa</taxon>
        <taxon>Arthropoda</taxon>
        <taxon>Hexapoda</taxon>
        <taxon>Collembola</taxon>
        <taxon>Symphypleona</taxon>
        <taxon>Sminthuridae</taxon>
        <taxon>Allacma</taxon>
    </lineage>
</organism>
<feature type="non-terminal residue" evidence="1">
    <location>
        <position position="1"/>
    </location>
</feature>
<dbReference type="OrthoDB" id="64353at2759"/>
<evidence type="ECO:0000313" key="1">
    <source>
        <dbReference type="EMBL" id="CAG7719274.1"/>
    </source>
</evidence>
<name>A0A8J2K3K6_9HEXA</name>
<sequence length="36" mass="3952">GRSDGESIRKIVEQVKTRRLIVTRGPKESTDVLAGV</sequence>
<keyword evidence="2" id="KW-1185">Reference proteome</keyword>
<proteinExistence type="predicted"/>
<evidence type="ECO:0000313" key="2">
    <source>
        <dbReference type="Proteomes" id="UP000708208"/>
    </source>
</evidence>